<dbReference type="InterPro" id="IPR055955">
    <property type="entry name" value="DUF7533"/>
</dbReference>
<protein>
    <submittedName>
        <fullName evidence="2">Uncharacterized protein</fullName>
    </submittedName>
</protein>
<comment type="caution">
    <text evidence="2">The sequence shown here is derived from an EMBL/GenBank/DDBJ whole genome shotgun (WGS) entry which is preliminary data.</text>
</comment>
<dbReference type="Proteomes" id="UP000471521">
    <property type="component" value="Unassembled WGS sequence"/>
</dbReference>
<evidence type="ECO:0000313" key="3">
    <source>
        <dbReference type="Proteomes" id="UP000471521"/>
    </source>
</evidence>
<dbReference type="RefSeq" id="WP_159527625.1">
    <property type="nucleotide sequence ID" value="NZ_WUUU01000230.1"/>
</dbReference>
<gene>
    <name evidence="2" type="ORF">GRX66_17285</name>
</gene>
<keyword evidence="1" id="KW-0472">Membrane</keyword>
<name>A0A6B0SKL5_9EURY</name>
<keyword evidence="3" id="KW-1185">Reference proteome</keyword>
<dbReference type="AlphaFoldDB" id="A0A6B0SKL5"/>
<dbReference type="Pfam" id="PF24377">
    <property type="entry name" value="DUF7533"/>
    <property type="match status" value="1"/>
</dbReference>
<sequence length="78" mass="8174">MKLLDVVSLAVAVAFAAPAALFGIETIAAGDPTGWVFLGFAAGILAFERYLTLPTDVPILAAQRVTDAVVEEPDDENQ</sequence>
<keyword evidence="1" id="KW-0812">Transmembrane</keyword>
<proteinExistence type="predicted"/>
<dbReference type="OrthoDB" id="157531at2157"/>
<dbReference type="EMBL" id="WUUU01000230">
    <property type="protein sequence ID" value="MXR22258.1"/>
    <property type="molecule type" value="Genomic_DNA"/>
</dbReference>
<keyword evidence="1" id="KW-1133">Transmembrane helix</keyword>
<feature type="transmembrane region" description="Helical" evidence="1">
    <location>
        <begin position="33"/>
        <end position="51"/>
    </location>
</feature>
<reference evidence="2 3" key="1">
    <citation type="submission" date="2019-12" db="EMBL/GenBank/DDBJ databases">
        <title>Isolation and characterization of three novel carbon monoxide-oxidizing members of Halobacteria from salione crusts and soils.</title>
        <authorList>
            <person name="Myers M.R."/>
            <person name="King G.M."/>
        </authorList>
    </citation>
    <scope>NUCLEOTIDE SEQUENCE [LARGE SCALE GENOMIC DNA]</scope>
    <source>
        <strain evidence="2 3">PCN9</strain>
    </source>
</reference>
<evidence type="ECO:0000256" key="1">
    <source>
        <dbReference type="SAM" id="Phobius"/>
    </source>
</evidence>
<evidence type="ECO:0000313" key="2">
    <source>
        <dbReference type="EMBL" id="MXR22258.1"/>
    </source>
</evidence>
<organism evidence="2 3">
    <name type="scientific">Halobacterium bonnevillei</name>
    <dbReference type="NCBI Taxonomy" id="2692200"/>
    <lineage>
        <taxon>Archaea</taxon>
        <taxon>Methanobacteriati</taxon>
        <taxon>Methanobacteriota</taxon>
        <taxon>Stenosarchaea group</taxon>
        <taxon>Halobacteria</taxon>
        <taxon>Halobacteriales</taxon>
        <taxon>Halobacteriaceae</taxon>
        <taxon>Halobacterium</taxon>
    </lineage>
</organism>
<accession>A0A6B0SKL5</accession>